<proteinExistence type="predicted"/>
<feature type="region of interest" description="Disordered" evidence="1">
    <location>
        <begin position="1"/>
        <end position="46"/>
    </location>
</feature>
<feature type="compositionally biased region" description="Polar residues" evidence="1">
    <location>
        <begin position="87"/>
        <end position="102"/>
    </location>
</feature>
<evidence type="ECO:0000313" key="3">
    <source>
        <dbReference type="Proteomes" id="UP001412067"/>
    </source>
</evidence>
<organism evidence="2 3">
    <name type="scientific">Platanthera guangdongensis</name>
    <dbReference type="NCBI Taxonomy" id="2320717"/>
    <lineage>
        <taxon>Eukaryota</taxon>
        <taxon>Viridiplantae</taxon>
        <taxon>Streptophyta</taxon>
        <taxon>Embryophyta</taxon>
        <taxon>Tracheophyta</taxon>
        <taxon>Spermatophyta</taxon>
        <taxon>Magnoliopsida</taxon>
        <taxon>Liliopsida</taxon>
        <taxon>Asparagales</taxon>
        <taxon>Orchidaceae</taxon>
        <taxon>Orchidoideae</taxon>
        <taxon>Orchideae</taxon>
        <taxon>Orchidinae</taxon>
        <taxon>Platanthera</taxon>
    </lineage>
</organism>
<keyword evidence="3" id="KW-1185">Reference proteome</keyword>
<name>A0ABR2N2S5_9ASPA</name>
<accession>A0ABR2N2S5</accession>
<protein>
    <submittedName>
        <fullName evidence="2">Uncharacterized protein</fullName>
    </submittedName>
</protein>
<reference evidence="2 3" key="1">
    <citation type="journal article" date="2022" name="Nat. Plants">
        <title>Genomes of leafy and leafless Platanthera orchids illuminate the evolution of mycoheterotrophy.</title>
        <authorList>
            <person name="Li M.H."/>
            <person name="Liu K.W."/>
            <person name="Li Z."/>
            <person name="Lu H.C."/>
            <person name="Ye Q.L."/>
            <person name="Zhang D."/>
            <person name="Wang J.Y."/>
            <person name="Li Y.F."/>
            <person name="Zhong Z.M."/>
            <person name="Liu X."/>
            <person name="Yu X."/>
            <person name="Liu D.K."/>
            <person name="Tu X.D."/>
            <person name="Liu B."/>
            <person name="Hao Y."/>
            <person name="Liao X.Y."/>
            <person name="Jiang Y.T."/>
            <person name="Sun W.H."/>
            <person name="Chen J."/>
            <person name="Chen Y.Q."/>
            <person name="Ai Y."/>
            <person name="Zhai J.W."/>
            <person name="Wu S.S."/>
            <person name="Zhou Z."/>
            <person name="Hsiao Y.Y."/>
            <person name="Wu W.L."/>
            <person name="Chen Y.Y."/>
            <person name="Lin Y.F."/>
            <person name="Hsu J.L."/>
            <person name="Li C.Y."/>
            <person name="Wang Z.W."/>
            <person name="Zhao X."/>
            <person name="Zhong W.Y."/>
            <person name="Ma X.K."/>
            <person name="Ma L."/>
            <person name="Huang J."/>
            <person name="Chen G.Z."/>
            <person name="Huang M.Z."/>
            <person name="Huang L."/>
            <person name="Peng D.H."/>
            <person name="Luo Y.B."/>
            <person name="Zou S.Q."/>
            <person name="Chen S.P."/>
            <person name="Lan S."/>
            <person name="Tsai W.C."/>
            <person name="Van de Peer Y."/>
            <person name="Liu Z.J."/>
        </authorList>
    </citation>
    <scope>NUCLEOTIDE SEQUENCE [LARGE SCALE GENOMIC DNA]</scope>
    <source>
        <strain evidence="2">Lor288</strain>
    </source>
</reference>
<dbReference type="EMBL" id="JBBWWR010000001">
    <property type="protein sequence ID" value="KAK8970755.1"/>
    <property type="molecule type" value="Genomic_DNA"/>
</dbReference>
<evidence type="ECO:0000313" key="2">
    <source>
        <dbReference type="EMBL" id="KAK8970755.1"/>
    </source>
</evidence>
<feature type="region of interest" description="Disordered" evidence="1">
    <location>
        <begin position="81"/>
        <end position="102"/>
    </location>
</feature>
<feature type="compositionally biased region" description="Polar residues" evidence="1">
    <location>
        <begin position="1"/>
        <end position="26"/>
    </location>
</feature>
<dbReference type="Proteomes" id="UP001412067">
    <property type="component" value="Unassembled WGS sequence"/>
</dbReference>
<evidence type="ECO:0000256" key="1">
    <source>
        <dbReference type="SAM" id="MobiDB-lite"/>
    </source>
</evidence>
<sequence>MQTSTPSPSEEQPDHISSQCKAQRSVNKARRSEEPSCNQEETSENTTCMISQDEMFDGEEKQEEDEAFSYVVRRMVLVAPKRDHGSQRQPLLNSLHNQTRHF</sequence>
<feature type="compositionally biased region" description="Polar residues" evidence="1">
    <location>
        <begin position="35"/>
        <end position="46"/>
    </location>
</feature>
<comment type="caution">
    <text evidence="2">The sequence shown here is derived from an EMBL/GenBank/DDBJ whole genome shotgun (WGS) entry which is preliminary data.</text>
</comment>
<gene>
    <name evidence="2" type="ORF">KSP40_PGU021353</name>
</gene>